<comment type="caution">
    <text evidence="3">The sequence shown here is derived from an EMBL/GenBank/DDBJ whole genome shotgun (WGS) entry which is preliminary data.</text>
</comment>
<dbReference type="GO" id="GO:0016020">
    <property type="term" value="C:membrane"/>
    <property type="evidence" value="ECO:0007669"/>
    <property type="project" value="TreeGrafter"/>
</dbReference>
<dbReference type="Proteomes" id="UP000589036">
    <property type="component" value="Unassembled WGS sequence"/>
</dbReference>
<accession>A0A852TXT1</accession>
<comment type="similarity">
    <text evidence="1">Belongs to the short-chain dehydrogenases/reductases (SDR) family.</text>
</comment>
<dbReference type="PANTHER" id="PTHR44196">
    <property type="entry name" value="DEHYDROGENASE/REDUCTASE SDR FAMILY MEMBER 7B"/>
    <property type="match status" value="1"/>
</dbReference>
<protein>
    <submittedName>
        <fullName evidence="3">NAD(P)-dependent dehydrogenase (Short-subunit alcohol dehydrogenase family)</fullName>
    </submittedName>
</protein>
<dbReference type="PANTHER" id="PTHR44196:SF1">
    <property type="entry name" value="DEHYDROGENASE_REDUCTASE SDR FAMILY MEMBER 7B"/>
    <property type="match status" value="1"/>
</dbReference>
<gene>
    <name evidence="3" type="ORF">HDA32_004446</name>
</gene>
<reference evidence="3 4" key="1">
    <citation type="submission" date="2020-07" db="EMBL/GenBank/DDBJ databases">
        <title>Sequencing the genomes of 1000 actinobacteria strains.</title>
        <authorList>
            <person name="Klenk H.-P."/>
        </authorList>
    </citation>
    <scope>NUCLEOTIDE SEQUENCE [LARGE SCALE GENOMIC DNA]</scope>
    <source>
        <strain evidence="3 4">CXB654</strain>
    </source>
</reference>
<proteinExistence type="inferred from homology"/>
<dbReference type="PROSITE" id="PS00061">
    <property type="entry name" value="ADH_SHORT"/>
    <property type="match status" value="1"/>
</dbReference>
<dbReference type="GO" id="GO:0016491">
    <property type="term" value="F:oxidoreductase activity"/>
    <property type="evidence" value="ECO:0007669"/>
    <property type="project" value="UniProtKB-KW"/>
</dbReference>
<dbReference type="Gene3D" id="3.40.50.720">
    <property type="entry name" value="NAD(P)-binding Rossmann-like Domain"/>
    <property type="match status" value="1"/>
</dbReference>
<evidence type="ECO:0000256" key="1">
    <source>
        <dbReference type="ARBA" id="ARBA00006484"/>
    </source>
</evidence>
<sequence length="281" mass="29053">MTASTLRDLSGRTAIVTGASGAFGGATLRVLRHLGAEAVGIDRKPDDGVLACDVTDDAQVCEVLPEAVERLGGRLDRLIHFAGVGPAVDIGTAPGAEVHEALEVNLLGAWRVTAAAMPALLRERGRVVLTASLLAGVSMPFTGAYTVSKRALTAYADTLRAEYGTHIGVTTIHPGYVDTPIHDRSRAVGVSLDGLVPAELVRDTAMTAVRAAAARTAHRDLASTPLGTGALRLARHAPALVDRIVSGRIGRLVATGHFAGADLARGLHRRHGAGTDSPATI</sequence>
<dbReference type="InterPro" id="IPR020904">
    <property type="entry name" value="Sc_DH/Rdtase_CS"/>
</dbReference>
<dbReference type="RefSeq" id="WP_312863280.1">
    <property type="nucleotide sequence ID" value="NZ_BAAAYY010000031.1"/>
</dbReference>
<evidence type="ECO:0000313" key="4">
    <source>
        <dbReference type="Proteomes" id="UP000589036"/>
    </source>
</evidence>
<organism evidence="3 4">
    <name type="scientific">Spinactinospora alkalitolerans</name>
    <dbReference type="NCBI Taxonomy" id="687207"/>
    <lineage>
        <taxon>Bacteria</taxon>
        <taxon>Bacillati</taxon>
        <taxon>Actinomycetota</taxon>
        <taxon>Actinomycetes</taxon>
        <taxon>Streptosporangiales</taxon>
        <taxon>Nocardiopsidaceae</taxon>
        <taxon>Spinactinospora</taxon>
    </lineage>
</organism>
<dbReference type="Pfam" id="PF00106">
    <property type="entry name" value="adh_short"/>
    <property type="match status" value="1"/>
</dbReference>
<evidence type="ECO:0000313" key="3">
    <source>
        <dbReference type="EMBL" id="NYE49326.1"/>
    </source>
</evidence>
<evidence type="ECO:0000256" key="2">
    <source>
        <dbReference type="ARBA" id="ARBA00023002"/>
    </source>
</evidence>
<dbReference type="InterPro" id="IPR036291">
    <property type="entry name" value="NAD(P)-bd_dom_sf"/>
</dbReference>
<keyword evidence="4" id="KW-1185">Reference proteome</keyword>
<dbReference type="SUPFAM" id="SSF51735">
    <property type="entry name" value="NAD(P)-binding Rossmann-fold domains"/>
    <property type="match status" value="1"/>
</dbReference>
<dbReference type="InterPro" id="IPR002347">
    <property type="entry name" value="SDR_fam"/>
</dbReference>
<dbReference type="EMBL" id="JACCCC010000001">
    <property type="protein sequence ID" value="NYE49326.1"/>
    <property type="molecule type" value="Genomic_DNA"/>
</dbReference>
<dbReference type="PRINTS" id="PR00081">
    <property type="entry name" value="GDHRDH"/>
</dbReference>
<keyword evidence="2" id="KW-0560">Oxidoreductase</keyword>
<name>A0A852TXT1_9ACTN</name>
<dbReference type="AlphaFoldDB" id="A0A852TXT1"/>